<feature type="compositionally biased region" description="Basic and acidic residues" evidence="1">
    <location>
        <begin position="133"/>
        <end position="142"/>
    </location>
</feature>
<name>A0A364L9Y7_TALAM</name>
<evidence type="ECO:0000313" key="2">
    <source>
        <dbReference type="EMBL" id="RAO72624.1"/>
    </source>
</evidence>
<dbReference type="GeneID" id="63797850"/>
<dbReference type="RefSeq" id="XP_040737138.1">
    <property type="nucleotide sequence ID" value="XM_040881463.1"/>
</dbReference>
<feature type="region of interest" description="Disordered" evidence="1">
    <location>
        <begin position="124"/>
        <end position="143"/>
    </location>
</feature>
<accession>A0A364L9Y7</accession>
<feature type="compositionally biased region" description="Polar residues" evidence="1">
    <location>
        <begin position="31"/>
        <end position="60"/>
    </location>
</feature>
<organism evidence="2 3">
    <name type="scientific">Talaromyces amestolkiae</name>
    <dbReference type="NCBI Taxonomy" id="1196081"/>
    <lineage>
        <taxon>Eukaryota</taxon>
        <taxon>Fungi</taxon>
        <taxon>Dikarya</taxon>
        <taxon>Ascomycota</taxon>
        <taxon>Pezizomycotina</taxon>
        <taxon>Eurotiomycetes</taxon>
        <taxon>Eurotiomycetidae</taxon>
        <taxon>Eurotiales</taxon>
        <taxon>Trichocomaceae</taxon>
        <taxon>Talaromyces</taxon>
        <taxon>Talaromyces sect. Talaromyces</taxon>
    </lineage>
</organism>
<gene>
    <name evidence="2" type="ORF">BHQ10_008636</name>
</gene>
<comment type="caution">
    <text evidence="2">The sequence shown here is derived from an EMBL/GenBank/DDBJ whole genome shotgun (WGS) entry which is preliminary data.</text>
</comment>
<dbReference type="AlphaFoldDB" id="A0A364L9Y7"/>
<keyword evidence="3" id="KW-1185">Reference proteome</keyword>
<dbReference type="EMBL" id="MIKG01000020">
    <property type="protein sequence ID" value="RAO72624.1"/>
    <property type="molecule type" value="Genomic_DNA"/>
</dbReference>
<dbReference type="OrthoDB" id="4227066at2759"/>
<feature type="region of interest" description="Disordered" evidence="1">
    <location>
        <begin position="27"/>
        <end position="88"/>
    </location>
</feature>
<evidence type="ECO:0000256" key="1">
    <source>
        <dbReference type="SAM" id="MobiDB-lite"/>
    </source>
</evidence>
<sequence>MDARPSHTFTYLSQGPSQKDFFQQEFDISHQHLSQNSQTSTGPPSTTEHRVSGQSAITLTEHSEPPHQAAFSHHTQALSTVPDGPTRGAHDLRLVGSWADPNPDTLLIENDPILSPIRRAGAAVDYTKNETGTTDHDGRENPEEAVGILRTSLHREQSNST</sequence>
<proteinExistence type="predicted"/>
<reference evidence="2 3" key="1">
    <citation type="journal article" date="2017" name="Biotechnol. Biofuels">
        <title>Differential beta-glucosidase expression as a function of carbon source availability in Talaromyces amestolkiae: a genomic and proteomic approach.</title>
        <authorList>
            <person name="de Eugenio L.I."/>
            <person name="Mendez-Liter J.A."/>
            <person name="Nieto-Dominguez M."/>
            <person name="Alonso L."/>
            <person name="Gil-Munoz J."/>
            <person name="Barriuso J."/>
            <person name="Prieto A."/>
            <person name="Martinez M.J."/>
        </authorList>
    </citation>
    <scope>NUCLEOTIDE SEQUENCE [LARGE SCALE GENOMIC DNA]</scope>
    <source>
        <strain evidence="2 3">CIB</strain>
    </source>
</reference>
<evidence type="ECO:0000313" key="3">
    <source>
        <dbReference type="Proteomes" id="UP000249363"/>
    </source>
</evidence>
<dbReference type="Proteomes" id="UP000249363">
    <property type="component" value="Unassembled WGS sequence"/>
</dbReference>
<protein>
    <submittedName>
        <fullName evidence="2">Uncharacterized protein</fullName>
    </submittedName>
</protein>